<keyword evidence="2" id="KW-1185">Reference proteome</keyword>
<proteinExistence type="predicted"/>
<name>A0ACB0Z4J6_MELEN</name>
<dbReference type="EMBL" id="CAVMJV010000024">
    <property type="protein sequence ID" value="CAK5073523.1"/>
    <property type="molecule type" value="Genomic_DNA"/>
</dbReference>
<reference evidence="1" key="1">
    <citation type="submission" date="2023-11" db="EMBL/GenBank/DDBJ databases">
        <authorList>
            <person name="Poullet M."/>
        </authorList>
    </citation>
    <scope>NUCLEOTIDE SEQUENCE</scope>
    <source>
        <strain evidence="1">E1834</strain>
    </source>
</reference>
<accession>A0ACB0Z4J6</accession>
<organism evidence="1 2">
    <name type="scientific">Meloidogyne enterolobii</name>
    <name type="common">Root-knot nematode worm</name>
    <name type="synonym">Meloidogyne mayaguensis</name>
    <dbReference type="NCBI Taxonomy" id="390850"/>
    <lineage>
        <taxon>Eukaryota</taxon>
        <taxon>Metazoa</taxon>
        <taxon>Ecdysozoa</taxon>
        <taxon>Nematoda</taxon>
        <taxon>Chromadorea</taxon>
        <taxon>Rhabditida</taxon>
        <taxon>Tylenchina</taxon>
        <taxon>Tylenchomorpha</taxon>
        <taxon>Tylenchoidea</taxon>
        <taxon>Meloidogynidae</taxon>
        <taxon>Meloidogyninae</taxon>
        <taxon>Meloidogyne</taxon>
    </lineage>
</organism>
<evidence type="ECO:0000313" key="2">
    <source>
        <dbReference type="Proteomes" id="UP001497535"/>
    </source>
</evidence>
<evidence type="ECO:0000313" key="1">
    <source>
        <dbReference type="EMBL" id="CAK5073523.1"/>
    </source>
</evidence>
<gene>
    <name evidence="1" type="ORF">MENTE1834_LOCUS20201</name>
</gene>
<sequence>MGMVSCRFDQTLSLNNKYIKILKYFRENHYQPNILVENANKIKGVIDQFPNEQIKTFLETIEKAIEDKDEEEPFPEMPTNFEEVSLLYFGYKPFSFVLEEFVNSEQK</sequence>
<protein>
    <submittedName>
        <fullName evidence="1">Uncharacterized protein</fullName>
    </submittedName>
</protein>
<comment type="caution">
    <text evidence="1">The sequence shown here is derived from an EMBL/GenBank/DDBJ whole genome shotgun (WGS) entry which is preliminary data.</text>
</comment>
<dbReference type="Proteomes" id="UP001497535">
    <property type="component" value="Unassembled WGS sequence"/>
</dbReference>